<gene>
    <name evidence="2" type="ORF">NYP18_00085</name>
</gene>
<dbReference type="Gene3D" id="1.10.260.40">
    <property type="entry name" value="lambda repressor-like DNA-binding domains"/>
    <property type="match status" value="1"/>
</dbReference>
<name>A0ABT2FS65_9CORY</name>
<accession>A0ABT2FS65</accession>
<feature type="domain" description="HTH cro/C1-type" evidence="1">
    <location>
        <begin position="7"/>
        <end position="84"/>
    </location>
</feature>
<proteinExistence type="predicted"/>
<dbReference type="SMART" id="SM00530">
    <property type="entry name" value="HTH_XRE"/>
    <property type="match status" value="1"/>
</dbReference>
<dbReference type="PANTHER" id="PTHR35010">
    <property type="entry name" value="BLL4672 PROTEIN-RELATED"/>
    <property type="match status" value="1"/>
</dbReference>
<dbReference type="PANTHER" id="PTHR35010:SF2">
    <property type="entry name" value="BLL4672 PROTEIN"/>
    <property type="match status" value="1"/>
</dbReference>
<evidence type="ECO:0000313" key="3">
    <source>
        <dbReference type="Proteomes" id="UP001205965"/>
    </source>
</evidence>
<evidence type="ECO:0000313" key="2">
    <source>
        <dbReference type="EMBL" id="MCS5478051.1"/>
    </source>
</evidence>
<dbReference type="InterPro" id="IPR010982">
    <property type="entry name" value="Lambda_DNA-bd_dom_sf"/>
</dbReference>
<comment type="caution">
    <text evidence="2">The sequence shown here is derived from an EMBL/GenBank/DDBJ whole genome shotgun (WGS) entry which is preliminary data.</text>
</comment>
<dbReference type="CDD" id="cd00093">
    <property type="entry name" value="HTH_XRE"/>
    <property type="match status" value="1"/>
</dbReference>
<sequence>MQTLKAEIKEFLTSRRARLTPGEVGLPLDGTARRVPGLRREEVAELAGISAEYYVILERGDLSTASEQVLTGIADALRFDEAEQLYLHNLARASRGAEAFPAAVQPEPRVTGRIQSILDGFTLGAAWVRNEYMDILATNRAARVLYEPIYRALPDRPNTARHVFLAENARSFWVDADYYADAFAAKLRLESAAHPRDPRLKSLVAELTEKSEAFRSRWATAEVSLLTNGIKRFHHPEVGRLDLHFETMELQSAPGLIMSFYLPTDAATARGLAALRQQG</sequence>
<dbReference type="InterPro" id="IPR041413">
    <property type="entry name" value="MLTR_LBD"/>
</dbReference>
<dbReference type="Gene3D" id="3.30.450.180">
    <property type="match status" value="1"/>
</dbReference>
<dbReference type="Proteomes" id="UP001205965">
    <property type="component" value="Unassembled WGS sequence"/>
</dbReference>
<dbReference type="EMBL" id="JANWTC010000001">
    <property type="protein sequence ID" value="MCS5478051.1"/>
    <property type="molecule type" value="Genomic_DNA"/>
</dbReference>
<dbReference type="SUPFAM" id="SSF47413">
    <property type="entry name" value="lambda repressor-like DNA-binding domains"/>
    <property type="match status" value="1"/>
</dbReference>
<organism evidence="2 3">
    <name type="scientific">Corynebacterium lemuris</name>
    <dbReference type="NCBI Taxonomy" id="1859292"/>
    <lineage>
        <taxon>Bacteria</taxon>
        <taxon>Bacillati</taxon>
        <taxon>Actinomycetota</taxon>
        <taxon>Actinomycetes</taxon>
        <taxon>Mycobacteriales</taxon>
        <taxon>Corynebacteriaceae</taxon>
        <taxon>Corynebacterium</taxon>
    </lineage>
</organism>
<keyword evidence="3" id="KW-1185">Reference proteome</keyword>
<dbReference type="Pfam" id="PF17765">
    <property type="entry name" value="MLTR_LBD"/>
    <property type="match status" value="1"/>
</dbReference>
<evidence type="ECO:0000259" key="1">
    <source>
        <dbReference type="SMART" id="SM00530"/>
    </source>
</evidence>
<protein>
    <submittedName>
        <fullName evidence="2">Helix-turn-helix transcriptional regulator</fullName>
    </submittedName>
</protein>
<dbReference type="Pfam" id="PF13560">
    <property type="entry name" value="HTH_31"/>
    <property type="match status" value="1"/>
</dbReference>
<reference evidence="2 3" key="1">
    <citation type="submission" date="2022-08" db="EMBL/GenBank/DDBJ databases">
        <title>YIM 101645 draft genome.</title>
        <authorList>
            <person name="Chen X."/>
        </authorList>
    </citation>
    <scope>NUCLEOTIDE SEQUENCE [LARGE SCALE GENOMIC DNA]</scope>
    <source>
        <strain evidence="2 3">YIM 101645</strain>
    </source>
</reference>
<dbReference type="InterPro" id="IPR001387">
    <property type="entry name" value="Cro/C1-type_HTH"/>
</dbReference>
<dbReference type="RefSeq" id="WP_259426058.1">
    <property type="nucleotide sequence ID" value="NZ_JANWTC010000001.1"/>
</dbReference>